<evidence type="ECO:0000256" key="4">
    <source>
        <dbReference type="ARBA" id="ARBA00022840"/>
    </source>
</evidence>
<dbReference type="InterPro" id="IPR032387">
    <property type="entry name" value="ACAS_N"/>
</dbReference>
<dbReference type="Proteomes" id="UP001498398">
    <property type="component" value="Unassembled WGS sequence"/>
</dbReference>
<keyword evidence="3" id="KW-0547">Nucleotide-binding</keyword>
<accession>A0ABR1JJ84</accession>
<dbReference type="InterPro" id="IPR042099">
    <property type="entry name" value="ANL_N_sf"/>
</dbReference>
<evidence type="ECO:0000256" key="3">
    <source>
        <dbReference type="ARBA" id="ARBA00022741"/>
    </source>
</evidence>
<feature type="region of interest" description="Disordered" evidence="5">
    <location>
        <begin position="1"/>
        <end position="20"/>
    </location>
</feature>
<evidence type="ECO:0000259" key="6">
    <source>
        <dbReference type="Pfam" id="PF00501"/>
    </source>
</evidence>
<dbReference type="InterPro" id="IPR020845">
    <property type="entry name" value="AMP-binding_CS"/>
</dbReference>
<gene>
    <name evidence="8" type="ORF">VKT23_007868</name>
</gene>
<feature type="domain" description="Acetyl-coenzyme A synthetase N-terminal" evidence="7">
    <location>
        <begin position="42"/>
        <end position="97"/>
    </location>
</feature>
<name>A0ABR1JJ84_9AGAR</name>
<dbReference type="PANTHER" id="PTHR42921">
    <property type="entry name" value="ACETOACETYL-COA SYNTHETASE"/>
    <property type="match status" value="1"/>
</dbReference>
<dbReference type="InterPro" id="IPR000873">
    <property type="entry name" value="AMP-dep_synth/lig_dom"/>
</dbReference>
<organism evidence="8 9">
    <name type="scientific">Marasmiellus scandens</name>
    <dbReference type="NCBI Taxonomy" id="2682957"/>
    <lineage>
        <taxon>Eukaryota</taxon>
        <taxon>Fungi</taxon>
        <taxon>Dikarya</taxon>
        <taxon>Basidiomycota</taxon>
        <taxon>Agaricomycotina</taxon>
        <taxon>Agaricomycetes</taxon>
        <taxon>Agaricomycetidae</taxon>
        <taxon>Agaricales</taxon>
        <taxon>Marasmiineae</taxon>
        <taxon>Omphalotaceae</taxon>
        <taxon>Marasmiellus</taxon>
    </lineage>
</organism>
<dbReference type="InterPro" id="IPR005914">
    <property type="entry name" value="Acac_CoA_synth"/>
</dbReference>
<evidence type="ECO:0000256" key="1">
    <source>
        <dbReference type="ARBA" id="ARBA00006432"/>
    </source>
</evidence>
<evidence type="ECO:0000313" key="8">
    <source>
        <dbReference type="EMBL" id="KAK7462267.1"/>
    </source>
</evidence>
<protein>
    <recommendedName>
        <fullName evidence="10">Acetoacetyl-CoA synthetase</fullName>
    </recommendedName>
</protein>
<keyword evidence="4" id="KW-0067">ATP-binding</keyword>
<dbReference type="EMBL" id="JBANRG010000011">
    <property type="protein sequence ID" value="KAK7462267.1"/>
    <property type="molecule type" value="Genomic_DNA"/>
</dbReference>
<evidence type="ECO:0000313" key="9">
    <source>
        <dbReference type="Proteomes" id="UP001498398"/>
    </source>
</evidence>
<dbReference type="PANTHER" id="PTHR42921:SF1">
    <property type="entry name" value="ACETOACETYL-COA SYNTHETASE"/>
    <property type="match status" value="1"/>
</dbReference>
<dbReference type="Gene3D" id="3.40.50.12780">
    <property type="entry name" value="N-terminal domain of ligase-like"/>
    <property type="match status" value="1"/>
</dbReference>
<evidence type="ECO:0000256" key="2">
    <source>
        <dbReference type="ARBA" id="ARBA00022598"/>
    </source>
</evidence>
<keyword evidence="2" id="KW-0436">Ligase</keyword>
<dbReference type="Pfam" id="PF16177">
    <property type="entry name" value="ACAS_N"/>
    <property type="match status" value="1"/>
</dbReference>
<dbReference type="PROSITE" id="PS00455">
    <property type="entry name" value="AMP_BINDING"/>
    <property type="match status" value="1"/>
</dbReference>
<comment type="similarity">
    <text evidence="1">Belongs to the ATP-dependent AMP-binding enzyme family.</text>
</comment>
<dbReference type="SUPFAM" id="SSF56801">
    <property type="entry name" value="Acetyl-CoA synthetase-like"/>
    <property type="match status" value="1"/>
</dbReference>
<feature type="compositionally biased region" description="Polar residues" evidence="5">
    <location>
        <begin position="1"/>
        <end position="11"/>
    </location>
</feature>
<dbReference type="InterPro" id="IPR045851">
    <property type="entry name" value="AMP-bd_C_sf"/>
</dbReference>
<feature type="domain" description="AMP-dependent synthetase/ligase" evidence="6">
    <location>
        <begin position="116"/>
        <end position="484"/>
    </location>
</feature>
<evidence type="ECO:0000256" key="5">
    <source>
        <dbReference type="SAM" id="MobiDB-lite"/>
    </source>
</evidence>
<evidence type="ECO:0000259" key="7">
    <source>
        <dbReference type="Pfam" id="PF16177"/>
    </source>
</evidence>
<sequence>MSSPSLFQHSQLVRKPDEPNSSTIDIFRERVNRKHGLDLKDYHDLYRYSVENDTFWLDLWEHLNIVYSVPPNAIMAPSKIPEVPLWFPGARLNWTENILQRNDDGVACTETGESGVIKDYSFRQLRRMVREMAAAMRMNGVGIGDRVAAIVRNSITAVVINLAAASIGAIFSTTSADMGARGILDRYRQIKPKLVFCETEVQYAGRVLNVESKVKSIIQELFQHCGLEKAVFLPSAVSGKETDLGRIGNAMTLKQFLASGDGRDLVFEQLPFDHPLCILYSSGTSGPPKCILHTAGGVLINCKKDFHFGRDMRFGDTLFYYTTTSWMVFTAMLQVLSLGGRIILYDGSPFYPNVERFVKLISDVGSTVFGTSPRFISELQGRGIKPLDLAPFSTLHTLTITGAVVSAPVHTWAQEAFGERVYVHMPAGGTDVCCTFLGGARTLPSYAGEIPVKTLGMKVEVFSPQGKNIEHTGEPGEMVCTKPHPSLPKFWGDTDDGERLREVYFGMFSGVYRQGDFIVVNPKTRGMIILGRSDGVLNPSGIRFGTSEIYNILEQPRFASRIDDSLCVGQRRPGIDANERVLLFVKMREGEKFTERLKEAIKEAIREGLSRRHVPEGVFEVEGIPYTVNGKKVEIAVKQIVSGIEMKPSGTVVNPEVLELYYRFRDLDWSKAKVAAKL</sequence>
<dbReference type="NCBIfam" id="NF002937">
    <property type="entry name" value="PRK03584.1"/>
    <property type="match status" value="1"/>
</dbReference>
<dbReference type="Gene3D" id="3.30.300.30">
    <property type="match status" value="1"/>
</dbReference>
<keyword evidence="9" id="KW-1185">Reference proteome</keyword>
<dbReference type="NCBIfam" id="TIGR01217">
    <property type="entry name" value="ac_ac_CoA_syn"/>
    <property type="match status" value="1"/>
</dbReference>
<evidence type="ECO:0008006" key="10">
    <source>
        <dbReference type="Google" id="ProtNLM"/>
    </source>
</evidence>
<dbReference type="Pfam" id="PF00501">
    <property type="entry name" value="AMP-binding"/>
    <property type="match status" value="1"/>
</dbReference>
<comment type="caution">
    <text evidence="8">The sequence shown here is derived from an EMBL/GenBank/DDBJ whole genome shotgun (WGS) entry which is preliminary data.</text>
</comment>
<proteinExistence type="inferred from homology"/>
<reference evidence="8 9" key="1">
    <citation type="submission" date="2024-01" db="EMBL/GenBank/DDBJ databases">
        <title>A draft genome for the cacao thread blight pathogen Marasmiellus scandens.</title>
        <authorList>
            <person name="Baruah I.K."/>
            <person name="Leung J."/>
            <person name="Bukari Y."/>
            <person name="Amoako-Attah I."/>
            <person name="Meinhardt L.W."/>
            <person name="Bailey B.A."/>
            <person name="Cohen S.P."/>
        </authorList>
    </citation>
    <scope>NUCLEOTIDE SEQUENCE [LARGE SCALE GENOMIC DNA]</scope>
    <source>
        <strain evidence="8 9">GH-19</strain>
    </source>
</reference>